<dbReference type="EMBL" id="CP010802">
    <property type="protein sequence ID" value="ALC16626.1"/>
    <property type="molecule type" value="Genomic_DNA"/>
</dbReference>
<evidence type="ECO:0000259" key="1">
    <source>
        <dbReference type="SMART" id="SM00746"/>
    </source>
</evidence>
<dbReference type="KEGG" id="des:DSOUD_1854"/>
<evidence type="ECO:0000313" key="3">
    <source>
        <dbReference type="Proteomes" id="UP000057158"/>
    </source>
</evidence>
<gene>
    <name evidence="2" type="ORF">DSOUD_1854</name>
</gene>
<keyword evidence="3" id="KW-1185">Reference proteome</keyword>
<proteinExistence type="predicted"/>
<sequence length="213" mass="24546">MTEIGDFSEKIAGRLTRQRVENIQKKGSLNEEMQELIKQREAFRVEARRVLTSVVLPRIRAVAHHFNNAVVEESLGEDFRCACHFGHTARFPATVTLTVSIMPGDRYENLVLHHTLEILPEFIDYERHCDHRISPGSRSDDTAGRWVEEKMLRFLDTYLQLETHPIYQKENLVTDPVCGMRLPLAEAAGSIQREGREIFFCSQACRDTYLKEG</sequence>
<feature type="domain" description="TRASH" evidence="1">
    <location>
        <begin position="175"/>
        <end position="213"/>
    </location>
</feature>
<accession>A0A0M4D2Q4</accession>
<dbReference type="Proteomes" id="UP000057158">
    <property type="component" value="Chromosome"/>
</dbReference>
<dbReference type="RefSeq" id="WP_053550709.1">
    <property type="nucleotide sequence ID" value="NZ_CP010802.1"/>
</dbReference>
<dbReference type="InterPro" id="IPR011017">
    <property type="entry name" value="TRASH_dom"/>
</dbReference>
<dbReference type="AlphaFoldDB" id="A0A0M4D2Q4"/>
<organism evidence="2 3">
    <name type="scientific">Desulfuromonas soudanensis</name>
    <dbReference type="NCBI Taxonomy" id="1603606"/>
    <lineage>
        <taxon>Bacteria</taxon>
        <taxon>Pseudomonadati</taxon>
        <taxon>Thermodesulfobacteriota</taxon>
        <taxon>Desulfuromonadia</taxon>
        <taxon>Desulfuromonadales</taxon>
        <taxon>Desulfuromonadaceae</taxon>
        <taxon>Desulfuromonas</taxon>
    </lineage>
</organism>
<dbReference type="SMART" id="SM00746">
    <property type="entry name" value="TRASH"/>
    <property type="match status" value="1"/>
</dbReference>
<dbReference type="PATRIC" id="fig|1603606.3.peg.2009"/>
<dbReference type="OrthoDB" id="9809270at2"/>
<protein>
    <recommendedName>
        <fullName evidence="1">TRASH domain-containing protein</fullName>
    </recommendedName>
</protein>
<name>A0A0M4D2Q4_9BACT</name>
<evidence type="ECO:0000313" key="2">
    <source>
        <dbReference type="EMBL" id="ALC16626.1"/>
    </source>
</evidence>
<reference evidence="2 3" key="1">
    <citation type="submission" date="2015-07" db="EMBL/GenBank/DDBJ databases">
        <title>Isolation and Genomic Characterization of a Novel Halophilic Metal-Reducing Deltaproteobacterium from the Deep Subsurface.</title>
        <authorList>
            <person name="Badalamenti J.P."/>
            <person name="Summers Z.M."/>
            <person name="Gralnick J.A."/>
            <person name="Bond D.R."/>
        </authorList>
    </citation>
    <scope>NUCLEOTIDE SEQUENCE [LARGE SCALE GENOMIC DNA]</scope>
    <source>
        <strain evidence="2 3">WTL</strain>
    </source>
</reference>